<reference evidence="3" key="1">
    <citation type="submission" date="2022-11" db="UniProtKB">
        <authorList>
            <consortium name="WormBaseParasite"/>
        </authorList>
    </citation>
    <scope>IDENTIFICATION</scope>
</reference>
<keyword evidence="2" id="KW-1185">Reference proteome</keyword>
<evidence type="ECO:0000313" key="3">
    <source>
        <dbReference type="WBParaSite" id="nRc.2.0.1.t20143-RA"/>
    </source>
</evidence>
<evidence type="ECO:0000256" key="1">
    <source>
        <dbReference type="SAM" id="MobiDB-lite"/>
    </source>
</evidence>
<accession>A0A915J2P3</accession>
<evidence type="ECO:0000313" key="2">
    <source>
        <dbReference type="Proteomes" id="UP000887565"/>
    </source>
</evidence>
<sequence length="69" mass="8082">MAMQLPPMVPMDVQPLQQLSTSTPNLDRYGQLIHKPAWYDHLVKRKTQQQEEVESRKAHKTCMTDELHP</sequence>
<dbReference type="AlphaFoldDB" id="A0A915J2P3"/>
<dbReference type="Proteomes" id="UP000887565">
    <property type="component" value="Unplaced"/>
</dbReference>
<proteinExistence type="predicted"/>
<name>A0A915J2P3_ROMCU</name>
<organism evidence="2 3">
    <name type="scientific">Romanomermis culicivorax</name>
    <name type="common">Nematode worm</name>
    <dbReference type="NCBI Taxonomy" id="13658"/>
    <lineage>
        <taxon>Eukaryota</taxon>
        <taxon>Metazoa</taxon>
        <taxon>Ecdysozoa</taxon>
        <taxon>Nematoda</taxon>
        <taxon>Enoplea</taxon>
        <taxon>Dorylaimia</taxon>
        <taxon>Mermithida</taxon>
        <taxon>Mermithoidea</taxon>
        <taxon>Mermithidae</taxon>
        <taxon>Romanomermis</taxon>
    </lineage>
</organism>
<protein>
    <submittedName>
        <fullName evidence="3">Uncharacterized protein</fullName>
    </submittedName>
</protein>
<feature type="region of interest" description="Disordered" evidence="1">
    <location>
        <begin position="48"/>
        <end position="69"/>
    </location>
</feature>
<dbReference type="WBParaSite" id="nRc.2.0.1.t20143-RA">
    <property type="protein sequence ID" value="nRc.2.0.1.t20143-RA"/>
    <property type="gene ID" value="nRc.2.0.1.g20143"/>
</dbReference>